<comment type="cofactor">
    <cofactor evidence="1">
        <name>Mg(2+)</name>
        <dbReference type="ChEBI" id="CHEBI:18420"/>
    </cofactor>
</comment>
<gene>
    <name evidence="8" type="ORF">R5A26_37465</name>
</gene>
<dbReference type="Gene3D" id="3.40.630.30">
    <property type="match status" value="1"/>
</dbReference>
<dbReference type="PANTHER" id="PTHR43046:SF12">
    <property type="entry name" value="GDP-MANNOSE MANNOSYL HYDROLASE"/>
    <property type="match status" value="1"/>
</dbReference>
<dbReference type="GO" id="GO:0016787">
    <property type="term" value="F:hydrolase activity"/>
    <property type="evidence" value="ECO:0007669"/>
    <property type="project" value="UniProtKB-KW"/>
</dbReference>
<dbReference type="InterPro" id="IPR020084">
    <property type="entry name" value="NUDIX_hydrolase_CS"/>
</dbReference>
<comment type="similarity">
    <text evidence="2 5">Belongs to the Nudix hydrolase family.</text>
</comment>
<dbReference type="PROSITE" id="PS00893">
    <property type="entry name" value="NUDIX_BOX"/>
    <property type="match status" value="1"/>
</dbReference>
<reference evidence="8 9" key="1">
    <citation type="submission" date="2023-10" db="EMBL/GenBank/DDBJ databases">
        <title>Characterization of rhizosphere-enriched actinobacteria from wheat plants lab-grown on chernevaya soil.</title>
        <authorList>
            <person name="Tikhonova E.N."/>
            <person name="Konopkin A."/>
            <person name="Kravchenko I.K."/>
        </authorList>
    </citation>
    <scope>NUCLEOTIDE SEQUENCE [LARGE SCALE GENOMIC DNA]</scope>
    <source>
        <strain evidence="8 9">RR29</strain>
    </source>
</reference>
<name>A0ABU4FNV1_9ACTN</name>
<accession>A0ABU4FNV1</accession>
<keyword evidence="9" id="KW-1185">Reference proteome</keyword>
<organism evidence="8 9">
    <name type="scientific">Streptomyces prunicolor</name>
    <dbReference type="NCBI Taxonomy" id="67348"/>
    <lineage>
        <taxon>Bacteria</taxon>
        <taxon>Bacillati</taxon>
        <taxon>Actinomycetota</taxon>
        <taxon>Actinomycetes</taxon>
        <taxon>Kitasatosporales</taxon>
        <taxon>Streptomycetaceae</taxon>
        <taxon>Streptomyces</taxon>
    </lineage>
</organism>
<keyword evidence="4" id="KW-0460">Magnesium</keyword>
<dbReference type="Gene3D" id="3.90.79.10">
    <property type="entry name" value="Nucleoside Triphosphate Pyrophosphohydrolase"/>
    <property type="match status" value="1"/>
</dbReference>
<evidence type="ECO:0000256" key="1">
    <source>
        <dbReference type="ARBA" id="ARBA00001946"/>
    </source>
</evidence>
<keyword evidence="3 5" id="KW-0378">Hydrolase</keyword>
<evidence type="ECO:0000256" key="2">
    <source>
        <dbReference type="ARBA" id="ARBA00005582"/>
    </source>
</evidence>
<dbReference type="SUPFAM" id="SSF55729">
    <property type="entry name" value="Acyl-CoA N-acyltransferases (Nat)"/>
    <property type="match status" value="1"/>
</dbReference>
<dbReference type="RefSeq" id="WP_317774783.1">
    <property type="nucleotide sequence ID" value="NZ_JAWMAJ010000182.1"/>
</dbReference>
<dbReference type="Pfam" id="PF00293">
    <property type="entry name" value="NUDIX"/>
    <property type="match status" value="1"/>
</dbReference>
<dbReference type="Pfam" id="PF00583">
    <property type="entry name" value="Acetyltransf_1"/>
    <property type="match status" value="1"/>
</dbReference>
<feature type="domain" description="Nudix hydrolase" evidence="7">
    <location>
        <begin position="172"/>
        <end position="310"/>
    </location>
</feature>
<evidence type="ECO:0000256" key="5">
    <source>
        <dbReference type="RuleBase" id="RU003476"/>
    </source>
</evidence>
<dbReference type="PROSITE" id="PS51186">
    <property type="entry name" value="GNAT"/>
    <property type="match status" value="1"/>
</dbReference>
<dbReference type="PROSITE" id="PS51462">
    <property type="entry name" value="NUDIX"/>
    <property type="match status" value="1"/>
</dbReference>
<proteinExistence type="inferred from homology"/>
<dbReference type="PANTHER" id="PTHR43046">
    <property type="entry name" value="GDP-MANNOSE MANNOSYL HYDROLASE"/>
    <property type="match status" value="1"/>
</dbReference>
<dbReference type="InterPro" id="IPR020476">
    <property type="entry name" value="Nudix_hydrolase"/>
</dbReference>
<dbReference type="CDD" id="cd04301">
    <property type="entry name" value="NAT_SF"/>
    <property type="match status" value="1"/>
</dbReference>
<evidence type="ECO:0000256" key="3">
    <source>
        <dbReference type="ARBA" id="ARBA00022801"/>
    </source>
</evidence>
<comment type="caution">
    <text evidence="8">The sequence shown here is derived from an EMBL/GenBank/DDBJ whole genome shotgun (WGS) entry which is preliminary data.</text>
</comment>
<evidence type="ECO:0000259" key="7">
    <source>
        <dbReference type="PROSITE" id="PS51462"/>
    </source>
</evidence>
<protein>
    <submittedName>
        <fullName evidence="8">Bifunctional GNAT family N-acetyltransferase/NUDIX hydrolase</fullName>
    </submittedName>
</protein>
<dbReference type="EMBL" id="JAWMAJ010000182">
    <property type="protein sequence ID" value="MDV7221646.1"/>
    <property type="molecule type" value="Genomic_DNA"/>
</dbReference>
<dbReference type="PRINTS" id="PR00502">
    <property type="entry name" value="NUDIXFAMILY"/>
</dbReference>
<dbReference type="SUPFAM" id="SSF55811">
    <property type="entry name" value="Nudix"/>
    <property type="match status" value="1"/>
</dbReference>
<dbReference type="InterPro" id="IPR000086">
    <property type="entry name" value="NUDIX_hydrolase_dom"/>
</dbReference>
<feature type="domain" description="N-acetyltransferase" evidence="6">
    <location>
        <begin position="17"/>
        <end position="171"/>
    </location>
</feature>
<dbReference type="InterPro" id="IPR016181">
    <property type="entry name" value="Acyl_CoA_acyltransferase"/>
</dbReference>
<evidence type="ECO:0000313" key="8">
    <source>
        <dbReference type="EMBL" id="MDV7221646.1"/>
    </source>
</evidence>
<dbReference type="CDD" id="cd04685">
    <property type="entry name" value="NUDIX_Hydrolase"/>
    <property type="match status" value="1"/>
</dbReference>
<sequence length="323" mass="35717">MFLEPLTPTEAGALPGELLTELTALYASNHAFHALSGDFPDPEDIRPEQVATALADELADPDVEVLLARSAGRLVGIAITLGTHPDPDDEDPWIGLLMIDVAQQQQGHGRQLATLVEDRFREAGRTAVRLAVLDNNPDALAFWTTLGYDVIDHRKDRQLGRPCTVLRKQFHKFRRAARVAVLDPSGSVFLFLHDDSANGTFWALPGGGIEGDETPPEGALRELREETGWTDLATGHLLCTRERDFTRVGIHIRQHEHIYVTHGPHREPTGPDLATAHAQDGILAWRWWTREELRGATETTWLPELARLLDELEEGPDTSAGNG</sequence>
<dbReference type="InterPro" id="IPR000182">
    <property type="entry name" value="GNAT_dom"/>
</dbReference>
<dbReference type="InterPro" id="IPR015797">
    <property type="entry name" value="NUDIX_hydrolase-like_dom_sf"/>
</dbReference>
<evidence type="ECO:0000256" key="4">
    <source>
        <dbReference type="ARBA" id="ARBA00022842"/>
    </source>
</evidence>
<evidence type="ECO:0000259" key="6">
    <source>
        <dbReference type="PROSITE" id="PS51186"/>
    </source>
</evidence>
<evidence type="ECO:0000313" key="9">
    <source>
        <dbReference type="Proteomes" id="UP001187346"/>
    </source>
</evidence>
<dbReference type="Proteomes" id="UP001187346">
    <property type="component" value="Unassembled WGS sequence"/>
</dbReference>